<comment type="catalytic activity">
    <reaction evidence="4">
        <text>UTP + H2O = UMP + diphosphate + H(+)</text>
        <dbReference type="Rhea" id="RHEA:29395"/>
        <dbReference type="ChEBI" id="CHEBI:15377"/>
        <dbReference type="ChEBI" id="CHEBI:15378"/>
        <dbReference type="ChEBI" id="CHEBI:33019"/>
        <dbReference type="ChEBI" id="CHEBI:46398"/>
        <dbReference type="ChEBI" id="CHEBI:57865"/>
        <dbReference type="EC" id="3.6.1.9"/>
    </reaction>
</comment>
<sequence length="196" mass="21204">MATRPALILASTSPRRLDLLRQAGIEPDRIEAPDVDETAGPRELPRAHAVRLAVDKAMAVAGRIGRESGFIVAADTVVACGRRILPKAETVEEAEACFDLLSGRRHRVHGGVCVLAPDGRRSVRVVTTMVRFKRLTRAERELYLASGEWRGKAGGYAIQGRAAAFIPAINGSYTNVVGLPLVETLAMLEGLGWRCH</sequence>
<gene>
    <name evidence="5" type="ORF">U1T56_04010</name>
</gene>
<dbReference type="NCBIfam" id="TIGR00172">
    <property type="entry name" value="maf"/>
    <property type="match status" value="1"/>
</dbReference>
<dbReference type="InterPro" id="IPR029001">
    <property type="entry name" value="ITPase-like_fam"/>
</dbReference>
<evidence type="ECO:0000256" key="4">
    <source>
        <dbReference type="HAMAP-Rule" id="MF_00528"/>
    </source>
</evidence>
<feature type="active site" description="Proton acceptor" evidence="4">
    <location>
        <position position="75"/>
    </location>
</feature>
<evidence type="ECO:0000256" key="2">
    <source>
        <dbReference type="ARBA" id="ARBA00022801"/>
    </source>
</evidence>
<evidence type="ECO:0000313" key="6">
    <source>
        <dbReference type="Proteomes" id="UP001375743"/>
    </source>
</evidence>
<dbReference type="CDD" id="cd00555">
    <property type="entry name" value="Maf"/>
    <property type="match status" value="1"/>
</dbReference>
<comment type="catalytic activity">
    <reaction evidence="4">
        <text>dTTP + H2O = dTMP + diphosphate + H(+)</text>
        <dbReference type="Rhea" id="RHEA:28534"/>
        <dbReference type="ChEBI" id="CHEBI:15377"/>
        <dbReference type="ChEBI" id="CHEBI:15378"/>
        <dbReference type="ChEBI" id="CHEBI:33019"/>
        <dbReference type="ChEBI" id="CHEBI:37568"/>
        <dbReference type="ChEBI" id="CHEBI:63528"/>
        <dbReference type="EC" id="3.6.1.9"/>
    </reaction>
</comment>
<feature type="site" description="Important for substrate specificity" evidence="4">
    <location>
        <position position="159"/>
    </location>
</feature>
<comment type="cofactor">
    <cofactor evidence="1 4">
        <name>a divalent metal cation</name>
        <dbReference type="ChEBI" id="CHEBI:60240"/>
    </cofactor>
</comment>
<comment type="similarity">
    <text evidence="4">Belongs to the Maf family. YhdE subfamily.</text>
</comment>
<protein>
    <recommendedName>
        <fullName evidence="4">dTTP/UTP pyrophosphatase</fullName>
        <shortName evidence="4">dTTPase/UTPase</shortName>
        <ecNumber evidence="4">3.6.1.9</ecNumber>
    </recommendedName>
    <alternativeName>
        <fullName evidence="4">Nucleoside triphosphate pyrophosphatase</fullName>
    </alternativeName>
    <alternativeName>
        <fullName evidence="4">Nucleotide pyrophosphatase</fullName>
        <shortName evidence="4">Nucleotide PPase</shortName>
    </alternativeName>
</protein>
<dbReference type="HAMAP" id="MF_00528">
    <property type="entry name" value="Maf"/>
    <property type="match status" value="1"/>
</dbReference>
<keyword evidence="3 4" id="KW-0546">Nucleotide metabolism</keyword>
<dbReference type="RefSeq" id="WP_418158159.1">
    <property type="nucleotide sequence ID" value="NZ_JBBLZC010000003.1"/>
</dbReference>
<dbReference type="Gene3D" id="3.90.950.10">
    <property type="match status" value="1"/>
</dbReference>
<comment type="subcellular location">
    <subcellularLocation>
        <location evidence="4">Cytoplasm</location>
    </subcellularLocation>
</comment>
<feature type="site" description="Important for substrate specificity" evidence="4">
    <location>
        <position position="15"/>
    </location>
</feature>
<dbReference type="Proteomes" id="UP001375743">
    <property type="component" value="Unassembled WGS sequence"/>
</dbReference>
<keyword evidence="6" id="KW-1185">Reference proteome</keyword>
<evidence type="ECO:0000313" key="5">
    <source>
        <dbReference type="EMBL" id="MEK0082303.1"/>
    </source>
</evidence>
<comment type="caution">
    <text evidence="5">The sequence shown here is derived from an EMBL/GenBank/DDBJ whole genome shotgun (WGS) entry which is preliminary data.</text>
</comment>
<dbReference type="PIRSF" id="PIRSF006305">
    <property type="entry name" value="Maf"/>
    <property type="match status" value="1"/>
</dbReference>
<dbReference type="PANTHER" id="PTHR43213:SF5">
    <property type="entry name" value="BIFUNCTIONAL DTTP_UTP PYROPHOSPHATASE_METHYLTRANSFERASE PROTEIN-RELATED"/>
    <property type="match status" value="1"/>
</dbReference>
<evidence type="ECO:0000256" key="1">
    <source>
        <dbReference type="ARBA" id="ARBA00001968"/>
    </source>
</evidence>
<accession>A0ABU8XM96</accession>
<proteinExistence type="inferred from homology"/>
<organism evidence="5 6">
    <name type="scientific">Benzoatithermus flavus</name>
    <dbReference type="NCBI Taxonomy" id="3108223"/>
    <lineage>
        <taxon>Bacteria</taxon>
        <taxon>Pseudomonadati</taxon>
        <taxon>Pseudomonadota</taxon>
        <taxon>Alphaproteobacteria</taxon>
        <taxon>Geminicoccales</taxon>
        <taxon>Geminicoccaceae</taxon>
        <taxon>Benzoatithermus</taxon>
    </lineage>
</organism>
<evidence type="ECO:0000256" key="3">
    <source>
        <dbReference type="ARBA" id="ARBA00023080"/>
    </source>
</evidence>
<dbReference type="EC" id="3.6.1.9" evidence="4"/>
<dbReference type="SUPFAM" id="SSF52972">
    <property type="entry name" value="ITPase-like"/>
    <property type="match status" value="1"/>
</dbReference>
<dbReference type="Pfam" id="PF02545">
    <property type="entry name" value="Maf"/>
    <property type="match status" value="1"/>
</dbReference>
<name>A0ABU8XM96_9PROT</name>
<dbReference type="EMBL" id="JBBLZC010000003">
    <property type="protein sequence ID" value="MEK0082303.1"/>
    <property type="molecule type" value="Genomic_DNA"/>
</dbReference>
<feature type="site" description="Important for substrate specificity" evidence="4">
    <location>
        <position position="76"/>
    </location>
</feature>
<keyword evidence="2 4" id="KW-0378">Hydrolase</keyword>
<keyword evidence="4" id="KW-0963">Cytoplasm</keyword>
<dbReference type="InterPro" id="IPR003697">
    <property type="entry name" value="Maf-like"/>
</dbReference>
<dbReference type="PANTHER" id="PTHR43213">
    <property type="entry name" value="BIFUNCTIONAL DTTP/UTP PYROPHOSPHATASE/METHYLTRANSFERASE PROTEIN-RELATED"/>
    <property type="match status" value="1"/>
</dbReference>
<comment type="function">
    <text evidence="4">Nucleoside triphosphate pyrophosphatase that hydrolyzes dTTP and UTP. May have a dual role in cell division arrest and in preventing the incorporation of modified nucleotides into cellular nucleic acids.</text>
</comment>
<reference evidence="5 6" key="1">
    <citation type="submission" date="2024-01" db="EMBL/GenBank/DDBJ databases">
        <title>Multi-omics insights into the function and evolution of sodium benzoate biodegradation pathways in Benzoatithermus flavus gen. nov., sp. nov. from hot spring.</title>
        <authorList>
            <person name="Hu C.-J."/>
            <person name="Li W.-J."/>
        </authorList>
    </citation>
    <scope>NUCLEOTIDE SEQUENCE [LARGE SCALE GENOMIC DNA]</scope>
    <source>
        <strain evidence="5 6">SYSU G07066</strain>
    </source>
</reference>
<comment type="caution">
    <text evidence="4">Lacks conserved residue(s) required for the propagation of feature annotation.</text>
</comment>